<dbReference type="STRING" id="48699.ENSPLAP00000031632"/>
<reference evidence="3" key="2">
    <citation type="submission" date="2025-09" db="UniProtKB">
        <authorList>
            <consortium name="Ensembl"/>
        </authorList>
    </citation>
    <scope>IDENTIFICATION</scope>
</reference>
<evidence type="ECO:0000256" key="1">
    <source>
        <dbReference type="ARBA" id="ARBA00022468"/>
    </source>
</evidence>
<dbReference type="GeneTree" id="ENSGT01010000230289"/>
<evidence type="ECO:0000313" key="3">
    <source>
        <dbReference type="Ensembl" id="ENSPLAP00000031632.1"/>
    </source>
</evidence>
<keyword evidence="1" id="KW-0343">GTPase activation</keyword>
<keyword evidence="4" id="KW-1185">Reference proteome</keyword>
<evidence type="ECO:0000313" key="4">
    <source>
        <dbReference type="Proteomes" id="UP000261500"/>
    </source>
</evidence>
<dbReference type="PANTHER" id="PTHR15228:SF16">
    <property type="entry name" value="GEM-INTERACTING PROTEIN"/>
    <property type="match status" value="1"/>
</dbReference>
<dbReference type="PROSITE" id="PS50238">
    <property type="entry name" value="RHOGAP"/>
    <property type="match status" value="1"/>
</dbReference>
<dbReference type="Proteomes" id="UP000261500">
    <property type="component" value="Unplaced"/>
</dbReference>
<dbReference type="InterPro" id="IPR051025">
    <property type="entry name" value="RhoGAP"/>
</dbReference>
<organism evidence="3 4">
    <name type="scientific">Poecilia latipinna</name>
    <name type="common">sailfin molly</name>
    <dbReference type="NCBI Taxonomy" id="48699"/>
    <lineage>
        <taxon>Eukaryota</taxon>
        <taxon>Metazoa</taxon>
        <taxon>Chordata</taxon>
        <taxon>Craniata</taxon>
        <taxon>Vertebrata</taxon>
        <taxon>Euteleostomi</taxon>
        <taxon>Actinopterygii</taxon>
        <taxon>Neopterygii</taxon>
        <taxon>Teleostei</taxon>
        <taxon>Neoteleostei</taxon>
        <taxon>Acanthomorphata</taxon>
        <taxon>Ovalentaria</taxon>
        <taxon>Atherinomorphae</taxon>
        <taxon>Cyprinodontiformes</taxon>
        <taxon>Poeciliidae</taxon>
        <taxon>Poeciliinae</taxon>
        <taxon>Poecilia</taxon>
    </lineage>
</organism>
<name>A0A3B3W2V6_9TELE</name>
<dbReference type="Ensembl" id="ENSPLAT00000032106.1">
    <property type="protein sequence ID" value="ENSPLAP00000031632.1"/>
    <property type="gene ID" value="ENSPLAG00000023762.1"/>
</dbReference>
<accession>A0A3B3W2V6</accession>
<dbReference type="GO" id="GO:0005096">
    <property type="term" value="F:GTPase activator activity"/>
    <property type="evidence" value="ECO:0007669"/>
    <property type="project" value="UniProtKB-KW"/>
</dbReference>
<proteinExistence type="predicted"/>
<reference evidence="3" key="1">
    <citation type="submission" date="2025-08" db="UniProtKB">
        <authorList>
            <consortium name="Ensembl"/>
        </authorList>
    </citation>
    <scope>IDENTIFICATION</scope>
</reference>
<dbReference type="InterPro" id="IPR008936">
    <property type="entry name" value="Rho_GTPase_activation_prot"/>
</dbReference>
<dbReference type="GO" id="GO:0005886">
    <property type="term" value="C:plasma membrane"/>
    <property type="evidence" value="ECO:0007669"/>
    <property type="project" value="TreeGrafter"/>
</dbReference>
<protein>
    <recommendedName>
        <fullName evidence="2">Rho-GAP domain-containing protein</fullName>
    </recommendedName>
</protein>
<dbReference type="InterPro" id="IPR000198">
    <property type="entry name" value="RhoGAP_dom"/>
</dbReference>
<dbReference type="AlphaFoldDB" id="A0A3B3W2V6"/>
<dbReference type="PANTHER" id="PTHR15228">
    <property type="entry name" value="SPERMATHECAL PHYSIOLOGY VARIANT"/>
    <property type="match status" value="1"/>
</dbReference>
<dbReference type="Gene3D" id="1.10.555.10">
    <property type="entry name" value="Rho GTPase activation protein"/>
    <property type="match status" value="1"/>
</dbReference>
<dbReference type="GO" id="GO:0051056">
    <property type="term" value="P:regulation of small GTPase mediated signal transduction"/>
    <property type="evidence" value="ECO:0007669"/>
    <property type="project" value="UniProtKB-ARBA"/>
</dbReference>
<dbReference type="GO" id="GO:0007165">
    <property type="term" value="P:signal transduction"/>
    <property type="evidence" value="ECO:0007669"/>
    <property type="project" value="InterPro"/>
</dbReference>
<sequence>FASSSCFKNKNSNTCSPTRQCGLAFHRKCMEVCQLECEQKKGTVFGVDLSVILQDTPDEVPFVVRCCTNEIESRALSGVYRVSGSKPRIQKLERGLYI</sequence>
<dbReference type="SUPFAM" id="SSF48350">
    <property type="entry name" value="GTPase activation domain, GAP"/>
    <property type="match status" value="1"/>
</dbReference>
<feature type="domain" description="Rho-GAP" evidence="2">
    <location>
        <begin position="47"/>
        <end position="98"/>
    </location>
</feature>
<evidence type="ECO:0000259" key="2">
    <source>
        <dbReference type="PROSITE" id="PS50238"/>
    </source>
</evidence>